<name>A0A699XNW6_TANCI</name>
<feature type="non-terminal residue" evidence="1">
    <location>
        <position position="1"/>
    </location>
</feature>
<organism evidence="1">
    <name type="scientific">Tanacetum cinerariifolium</name>
    <name type="common">Dalmatian daisy</name>
    <name type="synonym">Chrysanthemum cinerariifolium</name>
    <dbReference type="NCBI Taxonomy" id="118510"/>
    <lineage>
        <taxon>Eukaryota</taxon>
        <taxon>Viridiplantae</taxon>
        <taxon>Streptophyta</taxon>
        <taxon>Embryophyta</taxon>
        <taxon>Tracheophyta</taxon>
        <taxon>Spermatophyta</taxon>
        <taxon>Magnoliopsida</taxon>
        <taxon>eudicotyledons</taxon>
        <taxon>Gunneridae</taxon>
        <taxon>Pentapetalae</taxon>
        <taxon>asterids</taxon>
        <taxon>campanulids</taxon>
        <taxon>Asterales</taxon>
        <taxon>Asteraceae</taxon>
        <taxon>Asteroideae</taxon>
        <taxon>Anthemideae</taxon>
        <taxon>Anthemidinae</taxon>
        <taxon>Tanacetum</taxon>
    </lineage>
</organism>
<dbReference type="AlphaFoldDB" id="A0A699XNW6"/>
<protein>
    <submittedName>
        <fullName evidence="1">Uncharacterized protein</fullName>
    </submittedName>
</protein>
<reference evidence="1" key="1">
    <citation type="journal article" date="2019" name="Sci. Rep.">
        <title>Draft genome of Tanacetum cinerariifolium, the natural source of mosquito coil.</title>
        <authorList>
            <person name="Yamashiro T."/>
            <person name="Shiraishi A."/>
            <person name="Satake H."/>
            <person name="Nakayama K."/>
        </authorList>
    </citation>
    <scope>NUCLEOTIDE SEQUENCE</scope>
</reference>
<gene>
    <name evidence="1" type="ORF">Tci_931495</name>
</gene>
<evidence type="ECO:0000313" key="1">
    <source>
        <dbReference type="EMBL" id="GFD59526.1"/>
    </source>
</evidence>
<sequence length="80" mass="8295">RVTISGESAGAGAVMLLSIAKDGSLGTSLFSNVSAGPSVLLVILTGIGHHGIPVSLSTVRLQCFSPNTALRTFRVRSRMR</sequence>
<accession>A0A699XNW6</accession>
<dbReference type="EMBL" id="BKCJ011866136">
    <property type="protein sequence ID" value="GFD59526.1"/>
    <property type="molecule type" value="Genomic_DNA"/>
</dbReference>
<comment type="caution">
    <text evidence="1">The sequence shown here is derived from an EMBL/GenBank/DDBJ whole genome shotgun (WGS) entry which is preliminary data.</text>
</comment>
<proteinExistence type="predicted"/>